<sequence length="557" mass="59463">MDEVAFVESLFSPEMRSSSGPTPTSVYSSPLSSSCGRVKTLNSTGCNSNSNFNHNINSLVPAPPNSLLGGGIALSQLHAPFQPLTADDAPLFVRLHDDDVFSQMLNDQDFPDFASGLKREHDSSGKFVTCSPTTSLLLEPLELPRLHGDVPVKDGGFYTDIMSFQQSSFRSRRSGILPTTAGSITTPIGHGYTADTCNAQLMASSSSNMSAPIGFDPTSGGSTFVSYAPLAAHPWMQEEVSTPMSAHCQRLHLMKHVMALATGGGERDIHQSSPGSVDRFNVDATSTSTATPSPQYAPTAPLGLWISTSRNASSVASDGHRTRQALEHSSEMLNGRSPLSMTISPPSSLTSKALKELIVSTDFGLPLPLLTSRQKRARSSRKDDKSATKAARTMAASPVRQLCSTIEPKSNVAASTTKGKKCIESGCTRRAQSNSRCKAHGGGARCQYAGPGGCARSSQGGGFCRAHGGGKRCEFPNCTRGQQRKGRCYVHGGIRKCQYGTCEKKDRGNGFCISHGGGKRCEHANCSRAVRRGLLCQIHETQQAIATEWQQRESVLV</sequence>
<evidence type="ECO:0008006" key="4">
    <source>
        <dbReference type="Google" id="ProtNLM"/>
    </source>
</evidence>
<dbReference type="VEuPathDB" id="FungiDB:HpaG800537"/>
<dbReference type="AlphaFoldDB" id="M4B2N9"/>
<protein>
    <recommendedName>
        <fullName evidence="4">WRKY transcription factor 19</fullName>
    </recommendedName>
</protein>
<dbReference type="STRING" id="559515.M4B2N9"/>
<dbReference type="Proteomes" id="UP000011713">
    <property type="component" value="Unassembled WGS sequence"/>
</dbReference>
<dbReference type="InParanoid" id="M4B2N9"/>
<evidence type="ECO:0000313" key="3">
    <source>
        <dbReference type="Proteomes" id="UP000011713"/>
    </source>
</evidence>
<dbReference type="eggNOG" id="ENOG502RYHM">
    <property type="taxonomic scope" value="Eukaryota"/>
</dbReference>
<dbReference type="OMA" id="GCTRGQQ"/>
<reference evidence="2" key="2">
    <citation type="submission" date="2015-06" db="UniProtKB">
        <authorList>
            <consortium name="EnsemblProtists"/>
        </authorList>
    </citation>
    <scope>IDENTIFICATION</scope>
    <source>
        <strain evidence="2">Emoy2</strain>
    </source>
</reference>
<feature type="compositionally biased region" description="Polar residues" evidence="1">
    <location>
        <begin position="337"/>
        <end position="347"/>
    </location>
</feature>
<organism evidence="2 3">
    <name type="scientific">Hyaloperonospora arabidopsidis (strain Emoy2)</name>
    <name type="common">Downy mildew agent</name>
    <name type="synonym">Peronospora arabidopsidis</name>
    <dbReference type="NCBI Taxonomy" id="559515"/>
    <lineage>
        <taxon>Eukaryota</taxon>
        <taxon>Sar</taxon>
        <taxon>Stramenopiles</taxon>
        <taxon>Oomycota</taxon>
        <taxon>Peronosporomycetes</taxon>
        <taxon>Peronosporales</taxon>
        <taxon>Peronosporaceae</taxon>
        <taxon>Hyaloperonospora</taxon>
    </lineage>
</organism>
<name>M4B2N9_HYAAE</name>
<dbReference type="EMBL" id="JH598094">
    <property type="status" value="NOT_ANNOTATED_CDS"/>
    <property type="molecule type" value="Genomic_DNA"/>
</dbReference>
<dbReference type="PANTHER" id="PTHR31827:SF1">
    <property type="entry name" value="EMB|CAB89363.1"/>
    <property type="match status" value="1"/>
</dbReference>
<evidence type="ECO:0000313" key="2">
    <source>
        <dbReference type="EnsemblProtists" id="HpaP800537"/>
    </source>
</evidence>
<accession>M4B2N9</accession>
<dbReference type="HOGENOM" id="CLU_538062_0_0_1"/>
<feature type="compositionally biased region" description="Basic and acidic residues" evidence="1">
    <location>
        <begin position="319"/>
        <end position="330"/>
    </location>
</feature>
<feature type="region of interest" description="Disordered" evidence="1">
    <location>
        <begin position="319"/>
        <end position="347"/>
    </location>
</feature>
<dbReference type="PANTHER" id="PTHR31827">
    <property type="entry name" value="EMB|CAB89363.1"/>
    <property type="match status" value="1"/>
</dbReference>
<evidence type="ECO:0000256" key="1">
    <source>
        <dbReference type="SAM" id="MobiDB-lite"/>
    </source>
</evidence>
<proteinExistence type="predicted"/>
<reference evidence="3" key="1">
    <citation type="journal article" date="2010" name="Science">
        <title>Signatures of adaptation to obligate biotrophy in the Hyaloperonospora arabidopsidis genome.</title>
        <authorList>
            <person name="Baxter L."/>
            <person name="Tripathy S."/>
            <person name="Ishaque N."/>
            <person name="Boot N."/>
            <person name="Cabral A."/>
            <person name="Kemen E."/>
            <person name="Thines M."/>
            <person name="Ah-Fong A."/>
            <person name="Anderson R."/>
            <person name="Badejoko W."/>
            <person name="Bittner-Eddy P."/>
            <person name="Boore J.L."/>
            <person name="Chibucos M.C."/>
            <person name="Coates M."/>
            <person name="Dehal P."/>
            <person name="Delehaunty K."/>
            <person name="Dong S."/>
            <person name="Downton P."/>
            <person name="Dumas B."/>
            <person name="Fabro G."/>
            <person name="Fronick C."/>
            <person name="Fuerstenberg S.I."/>
            <person name="Fulton L."/>
            <person name="Gaulin E."/>
            <person name="Govers F."/>
            <person name="Hughes L."/>
            <person name="Humphray S."/>
            <person name="Jiang R.H."/>
            <person name="Judelson H."/>
            <person name="Kamoun S."/>
            <person name="Kyung K."/>
            <person name="Meijer H."/>
            <person name="Minx P."/>
            <person name="Morris P."/>
            <person name="Nelson J."/>
            <person name="Phuntumart V."/>
            <person name="Qutob D."/>
            <person name="Rehmany A."/>
            <person name="Rougon-Cardoso A."/>
            <person name="Ryden P."/>
            <person name="Torto-Alalibo T."/>
            <person name="Studholme D."/>
            <person name="Wang Y."/>
            <person name="Win J."/>
            <person name="Wood J."/>
            <person name="Clifton S.W."/>
            <person name="Rogers J."/>
            <person name="Van den Ackerveken G."/>
            <person name="Jones J.D."/>
            <person name="McDowell J.M."/>
            <person name="Beynon J."/>
            <person name="Tyler B.M."/>
        </authorList>
    </citation>
    <scope>NUCLEOTIDE SEQUENCE [LARGE SCALE GENOMIC DNA]</scope>
    <source>
        <strain evidence="3">Emoy2</strain>
    </source>
</reference>
<keyword evidence="3" id="KW-1185">Reference proteome</keyword>
<feature type="region of interest" description="Disordered" evidence="1">
    <location>
        <begin position="372"/>
        <end position="394"/>
    </location>
</feature>
<dbReference type="EnsemblProtists" id="HpaT800537">
    <property type="protein sequence ID" value="HpaP800537"/>
    <property type="gene ID" value="HpaG800537"/>
</dbReference>